<dbReference type="SUPFAM" id="SSF51735">
    <property type="entry name" value="NAD(P)-binding Rossmann-fold domains"/>
    <property type="match status" value="1"/>
</dbReference>
<dbReference type="KEGG" id="nao:Y958_28900"/>
<dbReference type="FunFam" id="3.40.50.720:FF:000084">
    <property type="entry name" value="Short-chain dehydrogenase reductase"/>
    <property type="match status" value="1"/>
</dbReference>
<evidence type="ECO:0000256" key="2">
    <source>
        <dbReference type="ARBA" id="ARBA00023002"/>
    </source>
</evidence>
<dbReference type="Gene3D" id="3.40.50.720">
    <property type="entry name" value="NAD(P)-binding Rossmann-like Domain"/>
    <property type="match status" value="1"/>
</dbReference>
<dbReference type="PRINTS" id="PR00080">
    <property type="entry name" value="SDRFAMILY"/>
</dbReference>
<dbReference type="AlphaFoldDB" id="A0A248K3H7"/>
<dbReference type="InterPro" id="IPR002347">
    <property type="entry name" value="SDR_fam"/>
</dbReference>
<evidence type="ECO:0000313" key="4">
    <source>
        <dbReference type="EMBL" id="ASG24994.1"/>
    </source>
</evidence>
<evidence type="ECO:0000256" key="1">
    <source>
        <dbReference type="ARBA" id="ARBA00006484"/>
    </source>
</evidence>
<organism evidence="4 5">
    <name type="scientific">Nitrospirillum viridazoti CBAmc</name>
    <dbReference type="NCBI Taxonomy" id="1441467"/>
    <lineage>
        <taxon>Bacteria</taxon>
        <taxon>Pseudomonadati</taxon>
        <taxon>Pseudomonadota</taxon>
        <taxon>Alphaproteobacteria</taxon>
        <taxon>Rhodospirillales</taxon>
        <taxon>Azospirillaceae</taxon>
        <taxon>Nitrospirillum</taxon>
        <taxon>Nitrospirillum viridazoti</taxon>
    </lineage>
</organism>
<dbReference type="SMART" id="SM00822">
    <property type="entry name" value="PKS_KR"/>
    <property type="match status" value="1"/>
</dbReference>
<dbReference type="PROSITE" id="PS00061">
    <property type="entry name" value="ADH_SHORT"/>
    <property type="match status" value="1"/>
</dbReference>
<protein>
    <submittedName>
        <fullName evidence="4">Oxidoreductase</fullName>
    </submittedName>
</protein>
<dbReference type="PANTHER" id="PTHR43639">
    <property type="entry name" value="OXIDOREDUCTASE, SHORT-CHAIN DEHYDROGENASE/REDUCTASE FAMILY (AFU_ORTHOLOGUE AFUA_5G02870)"/>
    <property type="match status" value="1"/>
</dbReference>
<evidence type="ECO:0000313" key="5">
    <source>
        <dbReference type="Proteomes" id="UP000197153"/>
    </source>
</evidence>
<dbReference type="RefSeq" id="WP_088875386.1">
    <property type="nucleotide sequence ID" value="NZ_CP022113.1"/>
</dbReference>
<feature type="domain" description="Ketoreductase" evidence="3">
    <location>
        <begin position="8"/>
        <end position="187"/>
    </location>
</feature>
<dbReference type="GO" id="GO:0016491">
    <property type="term" value="F:oxidoreductase activity"/>
    <property type="evidence" value="ECO:0007669"/>
    <property type="project" value="UniProtKB-KW"/>
</dbReference>
<evidence type="ECO:0000259" key="3">
    <source>
        <dbReference type="SMART" id="SM00822"/>
    </source>
</evidence>
<comment type="similarity">
    <text evidence="1">Belongs to the short-chain dehydrogenases/reductases (SDR) family.</text>
</comment>
<proteinExistence type="inferred from homology"/>
<dbReference type="EMBL" id="CP022113">
    <property type="protein sequence ID" value="ASG24994.1"/>
    <property type="molecule type" value="Genomic_DNA"/>
</dbReference>
<dbReference type="Pfam" id="PF13561">
    <property type="entry name" value="adh_short_C2"/>
    <property type="match status" value="1"/>
</dbReference>
<dbReference type="InterPro" id="IPR036291">
    <property type="entry name" value="NAD(P)-bd_dom_sf"/>
</dbReference>
<gene>
    <name evidence="4" type="ORF">Y958_28900</name>
</gene>
<keyword evidence="5" id="KW-1185">Reference proteome</keyword>
<sequence length="247" mass="25116">MTLPFGGKIALVTGGSRGIGAAIVRRLAHDGATVAFTYASSEALAGALVDEIKAAGGRALAIRADSADVVALRQAVDEVAQLQGRLDILVNNAGLLTHGLVDDYPLETFDRMVAVNVRAAFAAVQAALPHMGRGGRVITTGSVAANRTAFPGASVYSMTKGAVAAMTRGMAIDLAPRGITVNAIQPGPTATDMVPTDPAVLTRLMTLMPIGRLGKDSEIASLVAYLAGPEAGFITGACLTIDGGYTA</sequence>
<keyword evidence="2" id="KW-0560">Oxidoreductase</keyword>
<name>A0A248K3H7_9PROT</name>
<dbReference type="InterPro" id="IPR057326">
    <property type="entry name" value="KR_dom"/>
</dbReference>
<dbReference type="PANTHER" id="PTHR43639:SF1">
    <property type="entry name" value="SHORT-CHAIN DEHYDROGENASE_REDUCTASE FAMILY PROTEIN"/>
    <property type="match status" value="1"/>
</dbReference>
<reference evidence="4 5" key="1">
    <citation type="submission" date="2017-06" db="EMBL/GenBank/DDBJ databases">
        <title>Complete genome sequence of Nitrospirillum amazonense strain CBAmC, an endophytic nitrogen-fixing and plant growth-promoting bacterium, isolated from sugarcane.</title>
        <authorList>
            <person name="Schwab S."/>
            <person name="dos Santos Teixeira K.R."/>
            <person name="Simoes Araujo J.L."/>
            <person name="Soares Vidal M."/>
            <person name="Borges de Freitas H.R."/>
            <person name="Rivello Crivelaro A.L."/>
            <person name="Bueno de Camargo Nunes A."/>
            <person name="dos Santos C.M."/>
            <person name="Palmeira da Silva Rosa D."/>
            <person name="da Silva Padilha D."/>
            <person name="da Silva E."/>
            <person name="Araujo Terra L."/>
            <person name="Soares Mendes V."/>
            <person name="Farinelli L."/>
            <person name="Magalhaes Cruz L."/>
            <person name="Baldani J.I."/>
        </authorList>
    </citation>
    <scope>NUCLEOTIDE SEQUENCE [LARGE SCALE GENOMIC DNA]</scope>
    <source>
        <strain evidence="4 5">CBAmC</strain>
    </source>
</reference>
<dbReference type="Proteomes" id="UP000197153">
    <property type="component" value="Chromosome 4"/>
</dbReference>
<accession>A0A248K3H7</accession>
<dbReference type="PRINTS" id="PR00081">
    <property type="entry name" value="GDHRDH"/>
</dbReference>
<dbReference type="InterPro" id="IPR020904">
    <property type="entry name" value="Sc_DH/Rdtase_CS"/>
</dbReference>